<proteinExistence type="predicted"/>
<evidence type="ECO:0008006" key="3">
    <source>
        <dbReference type="Google" id="ProtNLM"/>
    </source>
</evidence>
<dbReference type="KEGG" id="tact:SG35_010230"/>
<dbReference type="Proteomes" id="UP000032568">
    <property type="component" value="Chromosome"/>
</dbReference>
<protein>
    <recommendedName>
        <fullName evidence="3">ATP-grasp domain-containing protein</fullName>
    </recommendedName>
</protein>
<dbReference type="EMBL" id="CP059735">
    <property type="protein sequence ID" value="WDE00965.1"/>
    <property type="molecule type" value="Genomic_DNA"/>
</dbReference>
<name>A0AAE9YV90_9GAMM</name>
<accession>A0AAE9YV90</accession>
<sequence>MVADYCHIEAQYHDDISRIEKFLTPNIQAVLLQINLSHSALYPKKRRQLIEAFQARGIVVLNKDIDDIRKDNLHNMLAKAGLSSAKASREGDPDQLLFVKSRLNWGGGTELRLPIKLQQKFIDRKTALIQSWDRYYTITRAQVSEDLWADSSVVIENFLENSDNSFYRVYGFGHSLVLVKGHSNMLIKKLIEHPSDQNYHFSKTQILEEETSLPVKLQETIKKFISFYPMDYYCLDILHDDKEYFIADLNLTPYAGMQLQCKAAVEFLCQGMADQLKEQLQQELLTT</sequence>
<reference evidence="1 2" key="2">
    <citation type="journal article" date="2022" name="Mar. Drugs">
        <title>Bioassay-Guided Fractionation Leads to the Detection of Cholic Acid Generated by the Rare Thalassomonas sp.</title>
        <authorList>
            <person name="Pheiffer F."/>
            <person name="Schneider Y.K."/>
            <person name="Hansen E.H."/>
            <person name="Andersen J.H."/>
            <person name="Isaksson J."/>
            <person name="Busche T."/>
            <person name="R C."/>
            <person name="Kalinowski J."/>
            <person name="Zyl L.V."/>
            <person name="Trindade M."/>
        </authorList>
    </citation>
    <scope>NUCLEOTIDE SEQUENCE [LARGE SCALE GENOMIC DNA]</scope>
    <source>
        <strain evidence="1 2">A5K-106</strain>
    </source>
</reference>
<reference evidence="1 2" key="1">
    <citation type="journal article" date="2015" name="Genome Announc.">
        <title>Draft Genome Sequences of Marine Isolates of Thalassomonas viridans and Thalassomonas actiniarum.</title>
        <authorList>
            <person name="Olonade I."/>
            <person name="van Zyl L.J."/>
            <person name="Trindade M."/>
        </authorList>
    </citation>
    <scope>NUCLEOTIDE SEQUENCE [LARGE SCALE GENOMIC DNA]</scope>
    <source>
        <strain evidence="1 2">A5K-106</strain>
    </source>
</reference>
<evidence type="ECO:0000313" key="2">
    <source>
        <dbReference type="Proteomes" id="UP000032568"/>
    </source>
</evidence>
<gene>
    <name evidence="1" type="ORF">SG35_010230</name>
</gene>
<keyword evidence="2" id="KW-1185">Reference proteome</keyword>
<organism evidence="1 2">
    <name type="scientific">Thalassomonas actiniarum</name>
    <dbReference type="NCBI Taxonomy" id="485447"/>
    <lineage>
        <taxon>Bacteria</taxon>
        <taxon>Pseudomonadati</taxon>
        <taxon>Pseudomonadota</taxon>
        <taxon>Gammaproteobacteria</taxon>
        <taxon>Alteromonadales</taxon>
        <taxon>Colwelliaceae</taxon>
        <taxon>Thalassomonas</taxon>
    </lineage>
</organism>
<dbReference type="AlphaFoldDB" id="A0AAE9YV90"/>
<evidence type="ECO:0000313" key="1">
    <source>
        <dbReference type="EMBL" id="WDE00965.1"/>
    </source>
</evidence>